<dbReference type="Pfam" id="PF01915">
    <property type="entry name" value="Glyco_hydro_3_C"/>
    <property type="match status" value="1"/>
</dbReference>
<dbReference type="FunFam" id="2.60.40.10:FF:000495">
    <property type="entry name" value="Periplasmic beta-glucosidase"/>
    <property type="match status" value="1"/>
</dbReference>
<evidence type="ECO:0000256" key="3">
    <source>
        <dbReference type="ARBA" id="ARBA00012744"/>
    </source>
</evidence>
<dbReference type="InterPro" id="IPR036881">
    <property type="entry name" value="Glyco_hydro_3_C_sf"/>
</dbReference>
<dbReference type="InterPro" id="IPR026891">
    <property type="entry name" value="Fn3-like"/>
</dbReference>
<dbReference type="SUPFAM" id="SSF51445">
    <property type="entry name" value="(Trans)glycosidases"/>
    <property type="match status" value="1"/>
</dbReference>
<dbReference type="NCBIfam" id="NF011678">
    <property type="entry name" value="PRK15098.1"/>
    <property type="match status" value="1"/>
</dbReference>
<dbReference type="GO" id="GO:0008422">
    <property type="term" value="F:beta-glucosidase activity"/>
    <property type="evidence" value="ECO:0007669"/>
    <property type="project" value="UniProtKB-EC"/>
</dbReference>
<comment type="caution">
    <text evidence="11">The sequence shown here is derived from an EMBL/GenBank/DDBJ whole genome shotgun (WGS) entry which is preliminary data.</text>
</comment>
<dbReference type="Proteomes" id="UP000248148">
    <property type="component" value="Unassembled WGS sequence"/>
</dbReference>
<evidence type="ECO:0000256" key="7">
    <source>
        <dbReference type="ARBA" id="ARBA00031448"/>
    </source>
</evidence>
<evidence type="ECO:0000256" key="6">
    <source>
        <dbReference type="ARBA" id="ARBA00023295"/>
    </source>
</evidence>
<evidence type="ECO:0000256" key="4">
    <source>
        <dbReference type="ARBA" id="ARBA00022729"/>
    </source>
</evidence>
<evidence type="ECO:0000256" key="8">
    <source>
        <dbReference type="ARBA" id="ARBA00032194"/>
    </source>
</evidence>
<dbReference type="Gene3D" id="3.40.50.1700">
    <property type="entry name" value="Glycoside hydrolase family 3 C-terminal domain"/>
    <property type="match status" value="1"/>
</dbReference>
<dbReference type="InterPro" id="IPR036962">
    <property type="entry name" value="Glyco_hydro_3_N_sf"/>
</dbReference>
<dbReference type="AlphaFoldDB" id="A0A318TJA4"/>
<evidence type="ECO:0000313" key="12">
    <source>
        <dbReference type="Proteomes" id="UP000248148"/>
    </source>
</evidence>
<evidence type="ECO:0000256" key="5">
    <source>
        <dbReference type="ARBA" id="ARBA00022801"/>
    </source>
</evidence>
<dbReference type="InterPro" id="IPR051915">
    <property type="entry name" value="Cellulose_Degrad_GH3"/>
</dbReference>
<keyword evidence="6" id="KW-0326">Glycosidase</keyword>
<sequence>MNINQPGSSGSVLNEGEAPAAALDDAVVRARVDALLAQMTVEEKAGQITQYFDFLTSQDEAKRVEAEVAAGRAGSLLFVTDPEDINRLQRIAVEQTRLGIPLLFGFDIVHGFHTVMPVPIAMAASWDPELVEQGQAVAAAEARAIGLHWAFAPMVDIARDPRWGRLIESAGEDPYLGAAMAAAQVRGFQGPYLGSPDRVIAGPKHFAGYGAALGGRDYDEVNLSDSELWNVYLPPFKAAIDAGAGNVMTAYMGLNGIPATGNRWLLTTVLRGTLGFDGFVVTDAGAAADLTTHGVAADLTEAGVRALQAGVDMEMAPPFGQSAYKRLPEALADGRITMAELDTAVRRVLAAKIRMGLFEQPYVDIARARAVLSDPQHRAVARLAAERSVVLLRNENQLLPLNAEALRSVAVIGPFADAARDSSGPWIFAQDDQETVTVLAGIKAALGDQVQVAYSPGVSVPARQFRSIFESPEHKQAPRIEVDDESEIARAAELARGAEVAILVLGEAQIMIGENASRSSLDLPGRQQQLLDAVLATGTPTVLLLMSARPLDLKGSTPQALMTIWYPGTQGGTAIAYLLFGHVSPGGKLPFNWPRNIGQLPLPYARLKSHQPHKAEQRYWNEPNSPLYPFGFGLSYSSFAFVGLSFDRAEIAPGETLQVSVEVCNTGKCTADEVVQLYIHQRYGSAARPVRELKGFQRVTLEPGKRCTVQFALGPQQLRYWNAAARDWVQDESPFDVFVGSDSTAPLTASFAVRRAAPEV</sequence>
<dbReference type="SMART" id="SM01217">
    <property type="entry name" value="Fn3_like"/>
    <property type="match status" value="1"/>
</dbReference>
<dbReference type="InterPro" id="IPR013783">
    <property type="entry name" value="Ig-like_fold"/>
</dbReference>
<evidence type="ECO:0000313" key="11">
    <source>
        <dbReference type="EMBL" id="PYF04513.1"/>
    </source>
</evidence>
<organism evidence="11 12">
    <name type="scientific">Rhodopseudomonas faecalis</name>
    <dbReference type="NCBI Taxonomy" id="99655"/>
    <lineage>
        <taxon>Bacteria</taxon>
        <taxon>Pseudomonadati</taxon>
        <taxon>Pseudomonadota</taxon>
        <taxon>Alphaproteobacteria</taxon>
        <taxon>Hyphomicrobiales</taxon>
        <taxon>Nitrobacteraceae</taxon>
        <taxon>Rhodopseudomonas</taxon>
    </lineage>
</organism>
<name>A0A318TJA4_9BRAD</name>
<dbReference type="PANTHER" id="PTHR30620:SF16">
    <property type="entry name" value="LYSOSOMAL BETA GLUCOSIDASE"/>
    <property type="match status" value="1"/>
</dbReference>
<dbReference type="InterPro" id="IPR017853">
    <property type="entry name" value="GH"/>
</dbReference>
<dbReference type="PANTHER" id="PTHR30620">
    <property type="entry name" value="PERIPLASMIC BETA-GLUCOSIDASE-RELATED"/>
    <property type="match status" value="1"/>
</dbReference>
<dbReference type="PRINTS" id="PR00133">
    <property type="entry name" value="GLHYDRLASE3"/>
</dbReference>
<keyword evidence="4" id="KW-0732">Signal</keyword>
<dbReference type="FunFam" id="3.20.20.300:FF:000005">
    <property type="entry name" value="Periplasmic beta-glucosidase"/>
    <property type="match status" value="1"/>
</dbReference>
<dbReference type="InterPro" id="IPR001764">
    <property type="entry name" value="Glyco_hydro_3_N"/>
</dbReference>
<reference evidence="11 12" key="1">
    <citation type="submission" date="2018-06" db="EMBL/GenBank/DDBJ databases">
        <title>Genomic Encyclopedia of Archaeal and Bacterial Type Strains, Phase II (KMG-II): from individual species to whole genera.</title>
        <authorList>
            <person name="Goeker M."/>
        </authorList>
    </citation>
    <scope>NUCLEOTIDE SEQUENCE [LARGE SCALE GENOMIC DNA]</scope>
    <source>
        <strain evidence="11 12">JCM 11668</strain>
    </source>
</reference>
<evidence type="ECO:0000256" key="1">
    <source>
        <dbReference type="ARBA" id="ARBA00000448"/>
    </source>
</evidence>
<evidence type="ECO:0000259" key="10">
    <source>
        <dbReference type="SMART" id="SM01217"/>
    </source>
</evidence>
<dbReference type="RefSeq" id="WP_110779906.1">
    <property type="nucleotide sequence ID" value="NZ_QJTI01000003.1"/>
</dbReference>
<comment type="catalytic activity">
    <reaction evidence="1">
        <text>Hydrolysis of terminal, non-reducing beta-D-glucosyl residues with release of beta-D-glucose.</text>
        <dbReference type="EC" id="3.2.1.21"/>
    </reaction>
</comment>
<accession>A0A318TJA4</accession>
<dbReference type="OrthoDB" id="9781691at2"/>
<evidence type="ECO:0000256" key="9">
    <source>
        <dbReference type="ARBA" id="ARBA00032594"/>
    </source>
</evidence>
<dbReference type="EC" id="3.2.1.21" evidence="3"/>
<evidence type="ECO:0000256" key="2">
    <source>
        <dbReference type="ARBA" id="ARBA00005336"/>
    </source>
</evidence>
<dbReference type="Gene3D" id="3.20.20.300">
    <property type="entry name" value="Glycoside hydrolase, family 3, N-terminal domain"/>
    <property type="match status" value="1"/>
</dbReference>
<protein>
    <recommendedName>
        <fullName evidence="3">beta-glucosidase</fullName>
        <ecNumber evidence="3">3.2.1.21</ecNumber>
    </recommendedName>
    <alternativeName>
        <fullName evidence="9">Beta-D-glucoside glucohydrolase</fullName>
    </alternativeName>
    <alternativeName>
        <fullName evidence="7">Cellobiase</fullName>
    </alternativeName>
    <alternativeName>
        <fullName evidence="8">Gentiobiase</fullName>
    </alternativeName>
</protein>
<dbReference type="Gene3D" id="2.60.40.10">
    <property type="entry name" value="Immunoglobulins"/>
    <property type="match status" value="1"/>
</dbReference>
<keyword evidence="12" id="KW-1185">Reference proteome</keyword>
<gene>
    <name evidence="11" type="ORF">BJ122_103167</name>
</gene>
<keyword evidence="5" id="KW-0378">Hydrolase</keyword>
<feature type="domain" description="Fibronectin type III-like" evidence="10">
    <location>
        <begin position="673"/>
        <end position="743"/>
    </location>
</feature>
<comment type="similarity">
    <text evidence="2">Belongs to the glycosyl hydrolase 3 family.</text>
</comment>
<dbReference type="GO" id="GO:0009251">
    <property type="term" value="P:glucan catabolic process"/>
    <property type="evidence" value="ECO:0007669"/>
    <property type="project" value="TreeGrafter"/>
</dbReference>
<dbReference type="SUPFAM" id="SSF52279">
    <property type="entry name" value="Beta-D-glucan exohydrolase, C-terminal domain"/>
    <property type="match status" value="1"/>
</dbReference>
<dbReference type="EMBL" id="QJTI01000003">
    <property type="protein sequence ID" value="PYF04513.1"/>
    <property type="molecule type" value="Genomic_DNA"/>
</dbReference>
<dbReference type="Pfam" id="PF14310">
    <property type="entry name" value="Fn3-like"/>
    <property type="match status" value="1"/>
</dbReference>
<proteinExistence type="inferred from homology"/>
<dbReference type="Pfam" id="PF00933">
    <property type="entry name" value="Glyco_hydro_3"/>
    <property type="match status" value="1"/>
</dbReference>
<dbReference type="InterPro" id="IPR002772">
    <property type="entry name" value="Glyco_hydro_3_C"/>
</dbReference>